<comment type="subcellular location">
    <subcellularLocation>
        <location evidence="1">Nucleus</location>
    </subcellularLocation>
</comment>
<sequence length="208" mass="24503">MRSCRCNADVIFAPIEEKLAENHPLLQRMMKIRKKDDEGADEKQIFGKDVVFHPKDAGTKPEAPDFGICLFRRTVEPYLRRIRKRRHKLQQPQRLLMWIPKTLDELEEQCNKAIDTYFNGAELNDSSHDSCIPHARHFDEPDSRPRKRFRIDPLVQETTSEYTPFLRSTTDPDEMMMLSQIPLIKKFPPSTKLQFQVEYLKLVQTFKG</sequence>
<dbReference type="PROSITE" id="PS51031">
    <property type="entry name" value="BESS"/>
    <property type="match status" value="1"/>
</dbReference>
<organism evidence="3 4">
    <name type="scientific">Caerostris extrusa</name>
    <name type="common">Bark spider</name>
    <name type="synonym">Caerostris bankana</name>
    <dbReference type="NCBI Taxonomy" id="172846"/>
    <lineage>
        <taxon>Eukaryota</taxon>
        <taxon>Metazoa</taxon>
        <taxon>Ecdysozoa</taxon>
        <taxon>Arthropoda</taxon>
        <taxon>Chelicerata</taxon>
        <taxon>Arachnida</taxon>
        <taxon>Araneae</taxon>
        <taxon>Araneomorphae</taxon>
        <taxon>Entelegynae</taxon>
        <taxon>Araneoidea</taxon>
        <taxon>Araneidae</taxon>
        <taxon>Caerostris</taxon>
    </lineage>
</organism>
<name>A0AAV4WIW7_CAEEX</name>
<proteinExistence type="predicted"/>
<feature type="domain" description="BESS" evidence="2">
    <location>
        <begin position="170"/>
        <end position="208"/>
    </location>
</feature>
<dbReference type="GO" id="GO:0003677">
    <property type="term" value="F:DNA binding"/>
    <property type="evidence" value="ECO:0007669"/>
    <property type="project" value="InterPro"/>
</dbReference>
<evidence type="ECO:0000313" key="4">
    <source>
        <dbReference type="Proteomes" id="UP001054945"/>
    </source>
</evidence>
<gene>
    <name evidence="3" type="ORF">CEXT_425591</name>
</gene>
<keyword evidence="4" id="KW-1185">Reference proteome</keyword>
<evidence type="ECO:0000256" key="1">
    <source>
        <dbReference type="PROSITE-ProRule" id="PRU00371"/>
    </source>
</evidence>
<keyword evidence="1" id="KW-0539">Nucleus</keyword>
<comment type="caution">
    <text evidence="3">The sequence shown here is derived from an EMBL/GenBank/DDBJ whole genome shotgun (WGS) entry which is preliminary data.</text>
</comment>
<dbReference type="AlphaFoldDB" id="A0AAV4WIW7"/>
<evidence type="ECO:0000313" key="3">
    <source>
        <dbReference type="EMBL" id="GIY82717.1"/>
    </source>
</evidence>
<protein>
    <recommendedName>
        <fullName evidence="2">BESS domain-containing protein</fullName>
    </recommendedName>
</protein>
<evidence type="ECO:0000259" key="2">
    <source>
        <dbReference type="PROSITE" id="PS51031"/>
    </source>
</evidence>
<dbReference type="InterPro" id="IPR004210">
    <property type="entry name" value="BESS_motif"/>
</dbReference>
<reference evidence="3 4" key="1">
    <citation type="submission" date="2021-06" db="EMBL/GenBank/DDBJ databases">
        <title>Caerostris extrusa draft genome.</title>
        <authorList>
            <person name="Kono N."/>
            <person name="Arakawa K."/>
        </authorList>
    </citation>
    <scope>NUCLEOTIDE SEQUENCE [LARGE SCALE GENOMIC DNA]</scope>
</reference>
<accession>A0AAV4WIW7</accession>
<dbReference type="EMBL" id="BPLR01016272">
    <property type="protein sequence ID" value="GIY82717.1"/>
    <property type="molecule type" value="Genomic_DNA"/>
</dbReference>
<dbReference type="Proteomes" id="UP001054945">
    <property type="component" value="Unassembled WGS sequence"/>
</dbReference>
<dbReference type="GO" id="GO:0005634">
    <property type="term" value="C:nucleus"/>
    <property type="evidence" value="ECO:0007669"/>
    <property type="project" value="UniProtKB-SubCell"/>
</dbReference>